<dbReference type="GO" id="GO:0000155">
    <property type="term" value="F:phosphorelay sensor kinase activity"/>
    <property type="evidence" value="ECO:0007669"/>
    <property type="project" value="InterPro"/>
</dbReference>
<feature type="transmembrane region" description="Helical" evidence="9">
    <location>
        <begin position="134"/>
        <end position="154"/>
    </location>
</feature>
<feature type="transmembrane region" description="Helical" evidence="9">
    <location>
        <begin position="103"/>
        <end position="122"/>
    </location>
</feature>
<comment type="catalytic activity">
    <reaction evidence="1">
        <text>ATP + protein L-histidine = ADP + protein N-phospho-L-histidine.</text>
        <dbReference type="EC" id="2.7.13.3"/>
    </reaction>
</comment>
<evidence type="ECO:0000256" key="6">
    <source>
        <dbReference type="ARBA" id="ARBA00022777"/>
    </source>
</evidence>
<evidence type="ECO:0000259" key="11">
    <source>
        <dbReference type="Pfam" id="PF23539"/>
    </source>
</evidence>
<dbReference type="GO" id="GO:0016020">
    <property type="term" value="C:membrane"/>
    <property type="evidence" value="ECO:0007669"/>
    <property type="project" value="InterPro"/>
</dbReference>
<keyword evidence="9" id="KW-0472">Membrane</keyword>
<protein>
    <recommendedName>
        <fullName evidence="2">histidine kinase</fullName>
        <ecNumber evidence="2">2.7.13.3</ecNumber>
    </recommendedName>
</protein>
<feature type="transmembrane region" description="Helical" evidence="9">
    <location>
        <begin position="68"/>
        <end position="91"/>
    </location>
</feature>
<dbReference type="PANTHER" id="PTHR24421:SF10">
    <property type="entry name" value="NITRATE_NITRITE SENSOR PROTEIN NARQ"/>
    <property type="match status" value="1"/>
</dbReference>
<gene>
    <name evidence="12" type="ORF">nbrc107696_39200</name>
</gene>
<keyword evidence="9" id="KW-1133">Transmembrane helix</keyword>
<dbReference type="AlphaFoldDB" id="A0A7I9VDU3"/>
<evidence type="ECO:0000256" key="8">
    <source>
        <dbReference type="ARBA" id="ARBA00023012"/>
    </source>
</evidence>
<evidence type="ECO:0000256" key="5">
    <source>
        <dbReference type="ARBA" id="ARBA00022741"/>
    </source>
</evidence>
<keyword evidence="4" id="KW-0808">Transferase</keyword>
<keyword evidence="8" id="KW-0902">Two-component regulatory system</keyword>
<dbReference type="Pfam" id="PF07730">
    <property type="entry name" value="HisKA_3"/>
    <property type="match status" value="1"/>
</dbReference>
<evidence type="ECO:0000313" key="13">
    <source>
        <dbReference type="Proteomes" id="UP000444960"/>
    </source>
</evidence>
<dbReference type="GO" id="GO:0005524">
    <property type="term" value="F:ATP binding"/>
    <property type="evidence" value="ECO:0007669"/>
    <property type="project" value="UniProtKB-KW"/>
</dbReference>
<evidence type="ECO:0000313" key="12">
    <source>
        <dbReference type="EMBL" id="GEE03474.1"/>
    </source>
</evidence>
<dbReference type="InterPro" id="IPR011712">
    <property type="entry name" value="Sig_transdc_His_kin_sub3_dim/P"/>
</dbReference>
<dbReference type="EMBL" id="BJOV01000005">
    <property type="protein sequence ID" value="GEE03474.1"/>
    <property type="molecule type" value="Genomic_DNA"/>
</dbReference>
<keyword evidence="9" id="KW-0812">Transmembrane</keyword>
<dbReference type="Gene3D" id="1.20.5.1930">
    <property type="match status" value="1"/>
</dbReference>
<keyword evidence="7" id="KW-0067">ATP-binding</keyword>
<feature type="domain" description="Signal transduction histidine kinase subgroup 3 dimerisation and phosphoacceptor" evidence="10">
    <location>
        <begin position="191"/>
        <end position="256"/>
    </location>
</feature>
<accession>A0A7I9VDU3</accession>
<name>A0A7I9VDU3_9ACTN</name>
<evidence type="ECO:0000259" key="10">
    <source>
        <dbReference type="Pfam" id="PF07730"/>
    </source>
</evidence>
<evidence type="ECO:0000256" key="4">
    <source>
        <dbReference type="ARBA" id="ARBA00022679"/>
    </source>
</evidence>
<dbReference type="InterPro" id="IPR050482">
    <property type="entry name" value="Sensor_HK_TwoCompSys"/>
</dbReference>
<evidence type="ECO:0000256" key="7">
    <source>
        <dbReference type="ARBA" id="ARBA00022840"/>
    </source>
</evidence>
<feature type="domain" description="DUF7134" evidence="11">
    <location>
        <begin position="14"/>
        <end position="162"/>
    </location>
</feature>
<evidence type="ECO:0000256" key="2">
    <source>
        <dbReference type="ARBA" id="ARBA00012438"/>
    </source>
</evidence>
<organism evidence="12 13">
    <name type="scientific">Gordonia spumicola</name>
    <dbReference type="NCBI Taxonomy" id="589161"/>
    <lineage>
        <taxon>Bacteria</taxon>
        <taxon>Bacillati</taxon>
        <taxon>Actinomycetota</taxon>
        <taxon>Actinomycetes</taxon>
        <taxon>Mycobacteriales</taxon>
        <taxon>Gordoniaceae</taxon>
        <taxon>Gordonia</taxon>
    </lineage>
</organism>
<keyword evidence="13" id="KW-1185">Reference proteome</keyword>
<proteinExistence type="predicted"/>
<dbReference type="Pfam" id="PF23539">
    <property type="entry name" value="DUF7134"/>
    <property type="match status" value="1"/>
</dbReference>
<evidence type="ECO:0000256" key="9">
    <source>
        <dbReference type="SAM" id="Phobius"/>
    </source>
</evidence>
<feature type="transmembrane region" description="Helical" evidence="9">
    <location>
        <begin position="12"/>
        <end position="31"/>
    </location>
</feature>
<evidence type="ECO:0000256" key="1">
    <source>
        <dbReference type="ARBA" id="ARBA00000085"/>
    </source>
</evidence>
<dbReference type="EC" id="2.7.13.3" evidence="2"/>
<dbReference type="Proteomes" id="UP000444960">
    <property type="component" value="Unassembled WGS sequence"/>
</dbReference>
<evidence type="ECO:0000256" key="3">
    <source>
        <dbReference type="ARBA" id="ARBA00022553"/>
    </source>
</evidence>
<dbReference type="CDD" id="cd16917">
    <property type="entry name" value="HATPase_UhpB-NarQ-NarX-like"/>
    <property type="match status" value="1"/>
</dbReference>
<sequence length="390" mass="41157">MRDRLAPAVLRPSAMFFDICIALIAGVVALANYDMGTTFHVVDAMICAALALRRISPSAMMVLAVGSATIQVAALQVSALSLAYTVLFYTVGGHPDRRVRRGSLAVALLGSVVAGFTIPRAFPSGVADPDPDNLLWGSLFGTAGAALFIVGGWATGFIGHQRRSVAAAEVSETIAELERRRVLDLYDEQTERSRLARDMHDVVAHSLAVVVAQAEGARFTFDANPEAARDALGVIADTAREALADVRSVLDDLRSTSTVGEISRSDRDQLFARMRAAGMAIVATDDGDVDDAGPTTTRTAFGVLTEALTNALKYGDLSVPVTVHHDWTSGCVLTVRNTLSDDPLAPGGSHHGIVGMSERAAHAGGSLSAARDGDDWLVVLDIPRQEGLAR</sequence>
<dbReference type="GO" id="GO:0046983">
    <property type="term" value="F:protein dimerization activity"/>
    <property type="evidence" value="ECO:0007669"/>
    <property type="project" value="InterPro"/>
</dbReference>
<keyword evidence="3" id="KW-0597">Phosphoprotein</keyword>
<comment type="caution">
    <text evidence="12">The sequence shown here is derived from an EMBL/GenBank/DDBJ whole genome shotgun (WGS) entry which is preliminary data.</text>
</comment>
<reference evidence="13" key="1">
    <citation type="submission" date="2019-06" db="EMBL/GenBank/DDBJ databases">
        <title>Gordonia isolated from sludge of a wastewater treatment plant.</title>
        <authorList>
            <person name="Tamura T."/>
            <person name="Aoyama K."/>
            <person name="Kang Y."/>
            <person name="Saito S."/>
            <person name="Akiyama N."/>
            <person name="Yazawa K."/>
            <person name="Gonoi T."/>
            <person name="Mikami Y."/>
        </authorList>
    </citation>
    <scope>NUCLEOTIDE SEQUENCE [LARGE SCALE GENOMIC DNA]</scope>
    <source>
        <strain evidence="13">NBRC 107696</strain>
    </source>
</reference>
<dbReference type="OrthoDB" id="227596at2"/>
<dbReference type="InterPro" id="IPR036890">
    <property type="entry name" value="HATPase_C_sf"/>
</dbReference>
<dbReference type="RefSeq" id="WP_161896982.1">
    <property type="nucleotide sequence ID" value="NZ_BJOV01000005.1"/>
</dbReference>
<keyword evidence="5" id="KW-0547">Nucleotide-binding</keyword>
<dbReference type="PANTHER" id="PTHR24421">
    <property type="entry name" value="NITRATE/NITRITE SENSOR PROTEIN NARX-RELATED"/>
    <property type="match status" value="1"/>
</dbReference>
<dbReference type="InterPro" id="IPR055558">
    <property type="entry name" value="DUF7134"/>
</dbReference>
<dbReference type="Gene3D" id="3.30.565.10">
    <property type="entry name" value="Histidine kinase-like ATPase, C-terminal domain"/>
    <property type="match status" value="1"/>
</dbReference>
<keyword evidence="6 12" id="KW-0418">Kinase</keyword>